<evidence type="ECO:0000313" key="3">
    <source>
        <dbReference type="Proteomes" id="UP001329430"/>
    </source>
</evidence>
<evidence type="ECO:0000256" key="1">
    <source>
        <dbReference type="PROSITE-ProRule" id="PRU00023"/>
    </source>
</evidence>
<dbReference type="SUPFAM" id="SSF48403">
    <property type="entry name" value="Ankyrin repeat"/>
    <property type="match status" value="1"/>
</dbReference>
<feature type="repeat" description="ANK" evidence="1">
    <location>
        <begin position="6"/>
        <end position="38"/>
    </location>
</feature>
<dbReference type="InterPro" id="IPR036770">
    <property type="entry name" value="Ankyrin_rpt-contain_sf"/>
</dbReference>
<gene>
    <name evidence="2" type="ORF">RI129_012774</name>
</gene>
<dbReference type="PROSITE" id="PS50297">
    <property type="entry name" value="ANK_REP_REGION"/>
    <property type="match status" value="1"/>
</dbReference>
<accession>A0AAN7V7X0</accession>
<keyword evidence="3" id="KW-1185">Reference proteome</keyword>
<name>A0AAN7V7X0_9COLE</name>
<comment type="caution">
    <text evidence="2">The sequence shown here is derived from an EMBL/GenBank/DDBJ whole genome shotgun (WGS) entry which is preliminary data.</text>
</comment>
<organism evidence="2 3">
    <name type="scientific">Pyrocoelia pectoralis</name>
    <dbReference type="NCBI Taxonomy" id="417401"/>
    <lineage>
        <taxon>Eukaryota</taxon>
        <taxon>Metazoa</taxon>
        <taxon>Ecdysozoa</taxon>
        <taxon>Arthropoda</taxon>
        <taxon>Hexapoda</taxon>
        <taxon>Insecta</taxon>
        <taxon>Pterygota</taxon>
        <taxon>Neoptera</taxon>
        <taxon>Endopterygota</taxon>
        <taxon>Coleoptera</taxon>
        <taxon>Polyphaga</taxon>
        <taxon>Elateriformia</taxon>
        <taxon>Elateroidea</taxon>
        <taxon>Lampyridae</taxon>
        <taxon>Lampyrinae</taxon>
        <taxon>Pyrocoelia</taxon>
    </lineage>
</organism>
<evidence type="ECO:0000313" key="2">
    <source>
        <dbReference type="EMBL" id="KAK5638479.1"/>
    </source>
</evidence>
<sequence length="76" mass="8372">MGDLGSGRCPLFHAIEASDLIMVKRLLEHGASIYARNFKGVTPLDIINQLDTISIAIKNIILQNARLKKDTSLLPK</sequence>
<dbReference type="AlphaFoldDB" id="A0AAN7V7X0"/>
<reference evidence="2 3" key="1">
    <citation type="journal article" date="2024" name="Insects">
        <title>An Improved Chromosome-Level Genome Assembly of the Firefly Pyrocoelia pectoralis.</title>
        <authorList>
            <person name="Fu X."/>
            <person name="Meyer-Rochow V.B."/>
            <person name="Ballantyne L."/>
            <person name="Zhu X."/>
        </authorList>
    </citation>
    <scope>NUCLEOTIDE SEQUENCE [LARGE SCALE GENOMIC DNA]</scope>
    <source>
        <strain evidence="2">XCY_ONT2</strain>
    </source>
</reference>
<dbReference type="Pfam" id="PF00023">
    <property type="entry name" value="Ank"/>
    <property type="match status" value="1"/>
</dbReference>
<evidence type="ECO:0008006" key="4">
    <source>
        <dbReference type="Google" id="ProtNLM"/>
    </source>
</evidence>
<dbReference type="InterPro" id="IPR002110">
    <property type="entry name" value="Ankyrin_rpt"/>
</dbReference>
<proteinExistence type="predicted"/>
<keyword evidence="1" id="KW-0040">ANK repeat</keyword>
<protein>
    <recommendedName>
        <fullName evidence="4">Ankyrin repeat protein</fullName>
    </recommendedName>
</protein>
<dbReference type="Proteomes" id="UP001329430">
    <property type="component" value="Chromosome 10"/>
</dbReference>
<dbReference type="EMBL" id="JAVRBK010000010">
    <property type="protein sequence ID" value="KAK5638479.1"/>
    <property type="molecule type" value="Genomic_DNA"/>
</dbReference>
<dbReference type="Gene3D" id="1.25.40.20">
    <property type="entry name" value="Ankyrin repeat-containing domain"/>
    <property type="match status" value="1"/>
</dbReference>
<dbReference type="PROSITE" id="PS50088">
    <property type="entry name" value="ANK_REPEAT"/>
    <property type="match status" value="1"/>
</dbReference>